<reference evidence="1 4" key="2">
    <citation type="journal article" date="2005" name="J. Gen. Virol.">
        <title>Genome sequence of Chrysodeixis chalcites nucleopolyhedrovirus, a baculovirus with two DNA photolyase genes.</title>
        <authorList>
            <person name="van Oers M.M."/>
            <person name="Abma-Henkens M.H."/>
            <person name="Herniou E.A."/>
            <person name="de Groot J.C."/>
            <person name="Peters S."/>
            <person name="Vlak J.M."/>
        </authorList>
    </citation>
    <scope>NUCLEOTIDE SEQUENCE [LARGE SCALE GENOMIC DNA]</scope>
</reference>
<name>Q4KT57_9ABAC</name>
<reference evidence="3" key="3">
    <citation type="submission" date="2012-08" db="EMBL/GenBank/DDBJ databases">
        <title>Sequences comparision among Chrysodeixis chalcites nucleopolyhedrovirus genotypes from a field strain of the Canary Islands.</title>
        <authorList>
            <person name="Bernal A."/>
            <person name="Simon O."/>
            <person name="Palma L."/>
            <person name="Williams T."/>
            <person name="Caballero P."/>
        </authorList>
    </citation>
    <scope>NUCLEOTIDE SEQUENCE</scope>
    <source>
        <strain evidence="3">TF1</strain>
    </source>
</reference>
<proteinExistence type="predicted"/>
<dbReference type="Pfam" id="PF04242">
    <property type="entry name" value="DUF424"/>
    <property type="match status" value="1"/>
</dbReference>
<dbReference type="KEGG" id="vg:3431450"/>
<dbReference type="EMBL" id="AY864330">
    <property type="protein sequence ID" value="AAY83954.1"/>
    <property type="molecule type" value="Genomic_DNA"/>
</dbReference>
<protein>
    <submittedName>
        <fullName evidence="1">ORF-23 peptide</fullName>
    </submittedName>
</protein>
<dbReference type="EMBL" id="JX560539">
    <property type="protein sequence ID" value="AGE61285.1"/>
    <property type="molecule type" value="Genomic_DNA"/>
</dbReference>
<dbReference type="EMBL" id="JX560540">
    <property type="protein sequence ID" value="AGE61434.1"/>
    <property type="molecule type" value="Genomic_DNA"/>
</dbReference>
<organism evidence="1 4">
    <name type="scientific">Chrysodeixis chalcites nucleopolyhedrovirus</name>
    <dbReference type="NCBI Taxonomy" id="320432"/>
    <lineage>
        <taxon>Viruses</taxon>
        <taxon>Viruses incertae sedis</taxon>
        <taxon>Naldaviricetes</taxon>
        <taxon>Lefavirales</taxon>
        <taxon>Baculoviridae</taxon>
        <taxon>Alphabaculovirus</taxon>
        <taxon>Alphabaculovirus chrychalcites</taxon>
    </lineage>
</organism>
<reference evidence="1 4" key="1">
    <citation type="journal article" date="2004" name="Virology">
        <title>Identification and characterization of a DNA photolyase-containing baculovirus from Chrysodeixis chalcites.</title>
        <authorList>
            <person name="van Oers M.M."/>
            <person name="Herniou E.A."/>
            <person name="Usmany M."/>
            <person name="Messelink G.J."/>
            <person name="Vlak J.M."/>
        </authorList>
    </citation>
    <scope>NUCLEOTIDE SEQUENCE [LARGE SCALE GENOMIC DNA]</scope>
</reference>
<accession>Q4KT57</accession>
<evidence type="ECO:0000313" key="1">
    <source>
        <dbReference type="EMBL" id="AAY83954.1"/>
    </source>
</evidence>
<dbReference type="Proteomes" id="UP000202309">
    <property type="component" value="Segment"/>
</dbReference>
<dbReference type="RefSeq" id="YP_249627.1">
    <property type="nucleotide sequence ID" value="NC_007151.1"/>
</dbReference>
<evidence type="ECO:0000313" key="2">
    <source>
        <dbReference type="EMBL" id="AGE61285.1"/>
    </source>
</evidence>
<evidence type="ECO:0000313" key="3">
    <source>
        <dbReference type="EMBL" id="AGE61583.1"/>
    </source>
</evidence>
<dbReference type="EMBL" id="JX560542">
    <property type="protein sequence ID" value="AGE61734.1"/>
    <property type="molecule type" value="Genomic_DNA"/>
</dbReference>
<sequence length="136" mass="15546">MEYRSCYLLSNSAFSSKSGVRFKQYKNLMNLAKGLIPSSIEPISIIELEKFKMIIEPDTNYVSNIHDFHFYTDNKDFTVVHVLDANTRQFLGKLIINYNIDDADDHGIFGLVADLANDNSDDNDNVYQDSLDIEPI</sequence>
<dbReference type="InterPro" id="IPR007355">
    <property type="entry name" value="DUF424"/>
</dbReference>
<reference evidence="2" key="4">
    <citation type="journal article" date="2013" name="Genome Announc.">
        <title>Complete Genome Sequences of Five Chrysodeixis chalcites Nucleopolyhedrovirus Genotypes from a Canary Islands Isolate.</title>
        <authorList>
            <person name="Bernal A."/>
            <person name="Williams T."/>
            <person name="Munoz D."/>
            <person name="Caballero P."/>
            <person name="Simon O."/>
        </authorList>
    </citation>
    <scope>NUCLEOTIDE SEQUENCE</scope>
    <source>
        <strain evidence="2">TF1</strain>
    </source>
</reference>
<gene>
    <name evidence="1" type="primary">ORF-23</name>
</gene>
<dbReference type="EMBL" id="JX560541">
    <property type="protein sequence ID" value="AGE61583.1"/>
    <property type="molecule type" value="Genomic_DNA"/>
</dbReference>
<dbReference type="GeneID" id="3431450"/>
<dbReference type="OrthoDB" id="21403at10239"/>
<evidence type="ECO:0000313" key="4">
    <source>
        <dbReference type="Proteomes" id="UP000202309"/>
    </source>
</evidence>
<keyword evidence="4" id="KW-1185">Reference proteome</keyword>